<comment type="subcellular location">
    <subcellularLocation>
        <location evidence="1">Cell membrane</location>
        <topology evidence="1">Multi-pass membrane protein</topology>
    </subcellularLocation>
</comment>
<organism evidence="10 11">
    <name type="scientific">Candidatus Faecousia excrementigallinarum</name>
    <dbReference type="NCBI Taxonomy" id="2840806"/>
    <lineage>
        <taxon>Bacteria</taxon>
        <taxon>Bacillati</taxon>
        <taxon>Bacillota</taxon>
        <taxon>Clostridia</taxon>
        <taxon>Eubacteriales</taxon>
        <taxon>Oscillospiraceae</taxon>
        <taxon>Faecousia</taxon>
    </lineage>
</organism>
<feature type="transmembrane region" description="Helical" evidence="7">
    <location>
        <begin position="21"/>
        <end position="40"/>
    </location>
</feature>
<dbReference type="NCBIfam" id="TIGR03057">
    <property type="entry name" value="xxxLxxG_by_4"/>
    <property type="match status" value="1"/>
</dbReference>
<evidence type="ECO:0000259" key="9">
    <source>
        <dbReference type="Pfam" id="PF12704"/>
    </source>
</evidence>
<dbReference type="PANTHER" id="PTHR30287:SF1">
    <property type="entry name" value="INNER MEMBRANE PROTEIN"/>
    <property type="match status" value="1"/>
</dbReference>
<evidence type="ECO:0000256" key="5">
    <source>
        <dbReference type="ARBA" id="ARBA00023136"/>
    </source>
</evidence>
<dbReference type="Pfam" id="PF02687">
    <property type="entry name" value="FtsX"/>
    <property type="match status" value="2"/>
</dbReference>
<reference evidence="10" key="2">
    <citation type="journal article" date="2021" name="PeerJ">
        <title>Extensive microbial diversity within the chicken gut microbiome revealed by metagenomics and culture.</title>
        <authorList>
            <person name="Gilroy R."/>
            <person name="Ravi A."/>
            <person name="Getino M."/>
            <person name="Pursley I."/>
            <person name="Horton D.L."/>
            <person name="Alikhan N.F."/>
            <person name="Baker D."/>
            <person name="Gharbi K."/>
            <person name="Hall N."/>
            <person name="Watson M."/>
            <person name="Adriaenssens E.M."/>
            <person name="Foster-Nyarko E."/>
            <person name="Jarju S."/>
            <person name="Secka A."/>
            <person name="Antonio M."/>
            <person name="Oren A."/>
            <person name="Chaudhuri R.R."/>
            <person name="La Ragione R."/>
            <person name="Hildebrand F."/>
            <person name="Pallen M.J."/>
        </authorList>
    </citation>
    <scope>NUCLEOTIDE SEQUENCE</scope>
    <source>
        <strain evidence="10">13361</strain>
    </source>
</reference>
<comment type="caution">
    <text evidence="10">The sequence shown here is derived from an EMBL/GenBank/DDBJ whole genome shotgun (WGS) entry which is preliminary data.</text>
</comment>
<feature type="transmembrane region" description="Helical" evidence="7">
    <location>
        <begin position="801"/>
        <end position="822"/>
    </location>
</feature>
<dbReference type="InterPro" id="IPR003838">
    <property type="entry name" value="ABC3_permease_C"/>
</dbReference>
<dbReference type="GO" id="GO:0005886">
    <property type="term" value="C:plasma membrane"/>
    <property type="evidence" value="ECO:0007669"/>
    <property type="project" value="UniProtKB-SubCell"/>
</dbReference>
<evidence type="ECO:0000259" key="8">
    <source>
        <dbReference type="Pfam" id="PF02687"/>
    </source>
</evidence>
<feature type="domain" description="ABC3 transporter permease C-terminal" evidence="8">
    <location>
        <begin position="1030"/>
        <end position="1142"/>
    </location>
</feature>
<dbReference type="Pfam" id="PF12704">
    <property type="entry name" value="MacB_PCD"/>
    <property type="match status" value="2"/>
</dbReference>
<feature type="transmembrane region" description="Helical" evidence="7">
    <location>
        <begin position="1026"/>
        <end position="1046"/>
    </location>
</feature>
<feature type="transmembrane region" description="Helical" evidence="7">
    <location>
        <begin position="635"/>
        <end position="653"/>
    </location>
</feature>
<feature type="transmembrane region" description="Helical" evidence="7">
    <location>
        <begin position="680"/>
        <end position="703"/>
    </location>
</feature>
<keyword evidence="5 7" id="KW-0472">Membrane</keyword>
<feature type="coiled-coil region" evidence="6">
    <location>
        <begin position="407"/>
        <end position="606"/>
    </location>
</feature>
<feature type="transmembrane region" description="Helical" evidence="7">
    <location>
        <begin position="723"/>
        <end position="744"/>
    </location>
</feature>
<accession>A0A9D0Z246</accession>
<sequence>MKKNMMRRNLWRSIRKSMGRYIAIMSIIALGAGLFVGLLSSKISMMETARNYMDSQNMYDLTLLNDYGWSIEQVEAVKELPQVVDVEGTVYVDVIGTVGDSQTEAVYEVYSIPQEVNQLYLLEGRMPEAPNECLADANLQDSTDLNDQFRIADTNEEETLDSFQSQTFTIVGYVSSPLFMDMNRNNTTLGNGSVTSNIYIPWDAFDVDYYSRIDVTVAGDYEAYTDAYNQAMDDLSGEIKPQVQALAQERYEKLLSDGWEEYNQGLAEYEDGLKTYNEGKQEAEQALKDALDALQEGEQELEDNQKLLDDGKVQLQEGLKLLEQNKKDLEEGQKELDAKKQSVSQQLAQARQELEDNEKTVNDNLAKVEDGLSQLTSGLQQLDSGITQMELLVNGVDSGIRIAEKMIADTDAAIALAQEALDKAKEEEILDEELLQRLQQELDNLVASREWYIQEFERLKEQAEPLRKQLDDLKQQREDLLAQKTDLESTRQTLLAAQAEIEAGYTELEKQSAQAQAELANAQKQIDDGNAQLIAGQKELEQKQQELADGKAALEEGRKELEQGWEEYRQGEADTKKELEEGFQELEDARIQLEDAKATLEDMKDPSVYILTRESNAGYLGVSSNSDIVAGVSRVFPAFFLLVAALVCITTMTRMVEEERTQIGTLKALGYGNGAIIGKYLFYAGSAAALGCGIGVVVGSIVFPQIIWTAYSLILTLKPNLDIVFNIPLCVGVVAVYTALMLLVTWYSCRVELREVPAELVRPKTPAGGKKILLEYIPLWKHLRFLDKVMLRNIFRYRQRLLMMIVGICGCTALLVTGFGIGDSIKDIVSYQFEEVTLYDMQVQFGESLTEQDEEQITKKMQDEISTISFVHQSTAELEFGDKTNSVNLLVGGEDMGQFFDLHDGSTTLSLPGDGEALISVGVAELLDISAGDEIVVRNADSEALHVTVSGVFDNHVFNYVIVNPQTYESQLGEAPEYQVAFATVPEGKDPRVVGADFTALNNVMNVSVSEALADQVGSMLEVLDLIVATVIVCAALLAVIVLYNLTNINITERMREIATIKVLGFNSWETALYVFKENLILSIFGALIGLLGGKLLLDFVMSQIRIDMVWFTSRLFASSLLLSVGITVLVAVLVDVVLYYRLEKINMAEALKSAE</sequence>
<feature type="coiled-coil region" evidence="6">
    <location>
        <begin position="266"/>
        <end position="371"/>
    </location>
</feature>
<keyword evidence="2" id="KW-1003">Cell membrane</keyword>
<dbReference type="AlphaFoldDB" id="A0A9D0Z246"/>
<gene>
    <name evidence="10" type="ORF">IAB74_03620</name>
</gene>
<evidence type="ECO:0000313" key="10">
    <source>
        <dbReference type="EMBL" id="HIQ67583.1"/>
    </source>
</evidence>
<keyword evidence="6" id="KW-0175">Coiled coil</keyword>
<feature type="domain" description="ABC3 transporter permease C-terminal" evidence="8">
    <location>
        <begin position="635"/>
        <end position="748"/>
    </location>
</feature>
<dbReference type="InterPro" id="IPR038766">
    <property type="entry name" value="Membrane_comp_ABC_pdt"/>
</dbReference>
<evidence type="ECO:0000256" key="7">
    <source>
        <dbReference type="SAM" id="Phobius"/>
    </source>
</evidence>
<evidence type="ECO:0000313" key="11">
    <source>
        <dbReference type="Proteomes" id="UP000886796"/>
    </source>
</evidence>
<feature type="transmembrane region" description="Helical" evidence="7">
    <location>
        <begin position="1080"/>
        <end position="1098"/>
    </location>
</feature>
<name>A0A9D0Z246_9FIRM</name>
<feature type="domain" description="MacB-like periplasmic core" evidence="9">
    <location>
        <begin position="25"/>
        <end position="218"/>
    </location>
</feature>
<evidence type="ECO:0000256" key="2">
    <source>
        <dbReference type="ARBA" id="ARBA00022475"/>
    </source>
</evidence>
<dbReference type="Proteomes" id="UP000886796">
    <property type="component" value="Unassembled WGS sequence"/>
</dbReference>
<evidence type="ECO:0000256" key="6">
    <source>
        <dbReference type="SAM" id="Coils"/>
    </source>
</evidence>
<dbReference type="EMBL" id="DVFK01000055">
    <property type="protein sequence ID" value="HIQ67583.1"/>
    <property type="molecule type" value="Genomic_DNA"/>
</dbReference>
<dbReference type="InterPro" id="IPR025857">
    <property type="entry name" value="MacB_PCD"/>
</dbReference>
<feature type="transmembrane region" description="Helical" evidence="7">
    <location>
        <begin position="1118"/>
        <end position="1141"/>
    </location>
</feature>
<protein>
    <submittedName>
        <fullName evidence="10">FtsX-like permease family protein</fullName>
    </submittedName>
</protein>
<reference evidence="10" key="1">
    <citation type="submission" date="2020-10" db="EMBL/GenBank/DDBJ databases">
        <authorList>
            <person name="Gilroy R."/>
        </authorList>
    </citation>
    <scope>NUCLEOTIDE SEQUENCE</scope>
    <source>
        <strain evidence="10">13361</strain>
    </source>
</reference>
<evidence type="ECO:0000256" key="1">
    <source>
        <dbReference type="ARBA" id="ARBA00004651"/>
    </source>
</evidence>
<proteinExistence type="predicted"/>
<evidence type="ECO:0000256" key="4">
    <source>
        <dbReference type="ARBA" id="ARBA00022989"/>
    </source>
</evidence>
<evidence type="ECO:0000256" key="3">
    <source>
        <dbReference type="ARBA" id="ARBA00022692"/>
    </source>
</evidence>
<keyword evidence="4 7" id="KW-1133">Transmembrane helix</keyword>
<feature type="domain" description="MacB-like periplasmic core" evidence="9">
    <location>
        <begin position="802"/>
        <end position="999"/>
    </location>
</feature>
<keyword evidence="3 7" id="KW-0812">Transmembrane</keyword>
<dbReference type="InterPro" id="IPR023908">
    <property type="entry name" value="xxxLxxG_rpt"/>
</dbReference>
<dbReference type="PANTHER" id="PTHR30287">
    <property type="entry name" value="MEMBRANE COMPONENT OF PREDICTED ABC SUPERFAMILY METABOLITE UPTAKE TRANSPORTER"/>
    <property type="match status" value="1"/>
</dbReference>